<protein>
    <submittedName>
        <fullName evidence="1">Uncharacterized protein</fullName>
    </submittedName>
</protein>
<dbReference type="EMBL" id="GBRH01258005">
    <property type="protein sequence ID" value="JAD39890.1"/>
    <property type="molecule type" value="Transcribed_RNA"/>
</dbReference>
<dbReference type="AlphaFoldDB" id="A0A0A8ZSZ1"/>
<organism evidence="1">
    <name type="scientific">Arundo donax</name>
    <name type="common">Giant reed</name>
    <name type="synonym">Donax arundinaceus</name>
    <dbReference type="NCBI Taxonomy" id="35708"/>
    <lineage>
        <taxon>Eukaryota</taxon>
        <taxon>Viridiplantae</taxon>
        <taxon>Streptophyta</taxon>
        <taxon>Embryophyta</taxon>
        <taxon>Tracheophyta</taxon>
        <taxon>Spermatophyta</taxon>
        <taxon>Magnoliopsida</taxon>
        <taxon>Liliopsida</taxon>
        <taxon>Poales</taxon>
        <taxon>Poaceae</taxon>
        <taxon>PACMAD clade</taxon>
        <taxon>Arundinoideae</taxon>
        <taxon>Arundineae</taxon>
        <taxon>Arundo</taxon>
    </lineage>
</organism>
<sequence>MWVFTAGQEDTGYFHVI</sequence>
<proteinExistence type="predicted"/>
<accession>A0A0A8ZSZ1</accession>
<evidence type="ECO:0000313" key="1">
    <source>
        <dbReference type="EMBL" id="JAD39890.1"/>
    </source>
</evidence>
<reference evidence="1" key="2">
    <citation type="journal article" date="2015" name="Data Brief">
        <title>Shoot transcriptome of the giant reed, Arundo donax.</title>
        <authorList>
            <person name="Barrero R.A."/>
            <person name="Guerrero F.D."/>
            <person name="Moolhuijzen P."/>
            <person name="Goolsby J.A."/>
            <person name="Tidwell J."/>
            <person name="Bellgard S.E."/>
            <person name="Bellgard M.I."/>
        </authorList>
    </citation>
    <scope>NUCLEOTIDE SEQUENCE</scope>
    <source>
        <tissue evidence="1">Shoot tissue taken approximately 20 cm above the soil surface</tissue>
    </source>
</reference>
<name>A0A0A8ZSZ1_ARUDO</name>
<reference evidence="1" key="1">
    <citation type="submission" date="2014-09" db="EMBL/GenBank/DDBJ databases">
        <authorList>
            <person name="Magalhaes I.L.F."/>
            <person name="Oliveira U."/>
            <person name="Santos F.R."/>
            <person name="Vidigal T.H.D.A."/>
            <person name="Brescovit A.D."/>
            <person name="Santos A.J."/>
        </authorList>
    </citation>
    <scope>NUCLEOTIDE SEQUENCE</scope>
    <source>
        <tissue evidence="1">Shoot tissue taken approximately 20 cm above the soil surface</tissue>
    </source>
</reference>